<evidence type="ECO:0000313" key="2">
    <source>
        <dbReference type="RefSeq" id="XP_022936386.1"/>
    </source>
</evidence>
<organism evidence="1 2">
    <name type="scientific">Cucurbita moschata</name>
    <name type="common">Winter crookneck squash</name>
    <name type="synonym">Cucurbita pepo var. moschata</name>
    <dbReference type="NCBI Taxonomy" id="3662"/>
    <lineage>
        <taxon>Eukaryota</taxon>
        <taxon>Viridiplantae</taxon>
        <taxon>Streptophyta</taxon>
        <taxon>Embryophyta</taxon>
        <taxon>Tracheophyta</taxon>
        <taxon>Spermatophyta</taxon>
        <taxon>Magnoliopsida</taxon>
        <taxon>eudicotyledons</taxon>
        <taxon>Gunneridae</taxon>
        <taxon>Pentapetalae</taxon>
        <taxon>rosids</taxon>
        <taxon>fabids</taxon>
        <taxon>Cucurbitales</taxon>
        <taxon>Cucurbitaceae</taxon>
        <taxon>Cucurbiteae</taxon>
        <taxon>Cucurbita</taxon>
    </lineage>
</organism>
<dbReference type="RefSeq" id="XP_022936386.1">
    <property type="nucleotide sequence ID" value="XM_023080618.1"/>
</dbReference>
<dbReference type="AlphaFoldDB" id="A0A6J1F7B7"/>
<dbReference type="KEGG" id="cmos:111443021"/>
<dbReference type="PANTHER" id="PTHR35505:SF1">
    <property type="entry name" value="SNF2 DOMAIN PROTEIN"/>
    <property type="match status" value="1"/>
</dbReference>
<proteinExistence type="predicted"/>
<protein>
    <submittedName>
        <fullName evidence="2">Uncharacterized protein LOC111443021</fullName>
    </submittedName>
</protein>
<sequence length="499" mass="56109">MNETRSQLLVVPNQLDPYGLMLSESIQRFFDEYRKGVTDFSNFIPIFSRLLRNLPDPPVAVVWFYSALTFHTAKSTARDSSETLLAVKDLFQLLVSCTASSCSSKRIAVLAPVIYCLFDLIVEKKTSKEEAENLIDGVVSYISICCGQESEEDGSFLRFGPYFLDLARVWMVDKPGEDLKGFLPLVSHEICQGISTNGGVGYFAGIVMFEAFLLRLCLKFASRMSMVELQNELHGRAVQMIAGFRSCHFYDIFFRMLLHSVLPTTHLLGSADEVLLREVLYDAAIIPEYPFLKLQFGTERPAADLRAICLNWLFVADNGIRSFRESGNLSKAMSYINAFRNSCWPSQLINWIRNQSGFSERMSQPNISTPTALIEWLLVLEDQGVRVFDHLNSKFRARDIISKSGAEFLQPDGKNNSDVNFPNSVTNAMDEDPSVGDFDMVDSVATAAAQGTSITLTANGIENGRKRKDCMNDKGDMRIKFLRQHLHDSPLREKSLPLV</sequence>
<keyword evidence="1" id="KW-1185">Reference proteome</keyword>
<name>A0A6J1F7B7_CUCMO</name>
<gene>
    <name evidence="2" type="primary">LOC111443021</name>
</gene>
<dbReference type="PANTHER" id="PTHR35505">
    <property type="entry name" value="OS01G0600300 PROTEIN"/>
    <property type="match status" value="1"/>
</dbReference>
<dbReference type="GeneID" id="111443021"/>
<dbReference type="Proteomes" id="UP000504609">
    <property type="component" value="Unplaced"/>
</dbReference>
<reference evidence="2" key="1">
    <citation type="submission" date="2025-08" db="UniProtKB">
        <authorList>
            <consortium name="RefSeq"/>
        </authorList>
    </citation>
    <scope>IDENTIFICATION</scope>
    <source>
        <tissue evidence="2">Young leaves</tissue>
    </source>
</reference>
<accession>A0A6J1F7B7</accession>
<evidence type="ECO:0000313" key="1">
    <source>
        <dbReference type="Proteomes" id="UP000504609"/>
    </source>
</evidence>